<reference evidence="3" key="1">
    <citation type="journal article" date="2019" name="Int. J. Syst. Evol. Microbiol.">
        <title>The Global Catalogue of Microorganisms (GCM) 10K type strain sequencing project: providing services to taxonomists for standard genome sequencing and annotation.</title>
        <authorList>
            <consortium name="The Broad Institute Genomics Platform"/>
            <consortium name="The Broad Institute Genome Sequencing Center for Infectious Disease"/>
            <person name="Wu L."/>
            <person name="Ma J."/>
        </authorList>
    </citation>
    <scope>NUCLEOTIDE SEQUENCE [LARGE SCALE GENOMIC DNA]</scope>
    <source>
        <strain evidence="3">NBRC 110140</strain>
    </source>
</reference>
<feature type="transmembrane region" description="Helical" evidence="1">
    <location>
        <begin position="15"/>
        <end position="38"/>
    </location>
</feature>
<evidence type="ECO:0008006" key="4">
    <source>
        <dbReference type="Google" id="ProtNLM"/>
    </source>
</evidence>
<feature type="transmembrane region" description="Helical" evidence="1">
    <location>
        <begin position="389"/>
        <end position="416"/>
    </location>
</feature>
<dbReference type="Proteomes" id="UP001156694">
    <property type="component" value="Unassembled WGS sequence"/>
</dbReference>
<comment type="caution">
    <text evidence="2">The sequence shown here is derived from an EMBL/GenBank/DDBJ whole genome shotgun (WGS) entry which is preliminary data.</text>
</comment>
<keyword evidence="1" id="KW-1133">Transmembrane helix</keyword>
<evidence type="ECO:0000256" key="1">
    <source>
        <dbReference type="SAM" id="Phobius"/>
    </source>
</evidence>
<gene>
    <name evidence="2" type="ORF">GCM10007939_02950</name>
</gene>
<feature type="transmembrane region" description="Helical" evidence="1">
    <location>
        <begin position="68"/>
        <end position="87"/>
    </location>
</feature>
<proteinExistence type="predicted"/>
<evidence type="ECO:0000313" key="2">
    <source>
        <dbReference type="EMBL" id="GLQ34012.1"/>
    </source>
</evidence>
<feature type="transmembrane region" description="Helical" evidence="1">
    <location>
        <begin position="99"/>
        <end position="118"/>
    </location>
</feature>
<feature type="transmembrane region" description="Helical" evidence="1">
    <location>
        <begin position="257"/>
        <end position="276"/>
    </location>
</feature>
<feature type="transmembrane region" description="Helical" evidence="1">
    <location>
        <begin position="347"/>
        <end position="369"/>
    </location>
</feature>
<protein>
    <recommendedName>
        <fullName evidence="4">O-Antigen ligase</fullName>
    </recommendedName>
</protein>
<evidence type="ECO:0000313" key="3">
    <source>
        <dbReference type="Proteomes" id="UP001156694"/>
    </source>
</evidence>
<sequence length="430" mass="48039">MDQVHHSNFETDPRAGFYLIAGNLLRVCMIVACIGLYTQISWKFLPFALFLIAGWVLYLSLPKDRNCMIFLIVLFIISLISLMPVLLDSTRKYYFAEQFNSLIFICLTGVASVGFARALLNIRPDHFTRILYLALCLIITGALAEVLGVLRPLSDAVRALLYDPQFIYQNDTRDIHGYGFIRPKLFTSEPSHLGKYCAIILCALIILEQDIRKVWGIIALAILAFSIVRSPVILISLILALVRIFQIFGLTTILRHRGMVLMFLVAVGVITGIFALQFNQRMAQGIDPSFYIRVIRPLLVTQEVLTQHPLLGMGIGARDALREIYTAQSMQVLAPIYVRQSLADMNIVFGNVHCAVFIHFGLLGGMAWFGTLMLFSRAIIGHSPLVFWVFYAGYGIFLGGENTPLLWGALGVILAATGQADRFKRRGALA</sequence>
<dbReference type="EMBL" id="BSNN01000002">
    <property type="protein sequence ID" value="GLQ34012.1"/>
    <property type="molecule type" value="Genomic_DNA"/>
</dbReference>
<keyword evidence="1" id="KW-0472">Membrane</keyword>
<keyword evidence="1" id="KW-0812">Transmembrane</keyword>
<accession>A0ABQ5VRX1</accession>
<name>A0ABQ5VRX1_9RHOB</name>
<feature type="transmembrane region" description="Helical" evidence="1">
    <location>
        <begin position="130"/>
        <end position="150"/>
    </location>
</feature>
<feature type="transmembrane region" description="Helical" evidence="1">
    <location>
        <begin position="214"/>
        <end position="245"/>
    </location>
</feature>
<organism evidence="2 3">
    <name type="scientific">Amylibacter marinus</name>
    <dbReference type="NCBI Taxonomy" id="1475483"/>
    <lineage>
        <taxon>Bacteria</taxon>
        <taxon>Pseudomonadati</taxon>
        <taxon>Pseudomonadota</taxon>
        <taxon>Alphaproteobacteria</taxon>
        <taxon>Rhodobacterales</taxon>
        <taxon>Paracoccaceae</taxon>
        <taxon>Amylibacter</taxon>
    </lineage>
</organism>
<feature type="transmembrane region" description="Helical" evidence="1">
    <location>
        <begin position="44"/>
        <end position="61"/>
    </location>
</feature>
<keyword evidence="3" id="KW-1185">Reference proteome</keyword>